<keyword evidence="2" id="KW-1185">Reference proteome</keyword>
<name>A0ABT0HEW7_9BACT</name>
<protein>
    <submittedName>
        <fullName evidence="1">PE-PGRS family protein</fullName>
    </submittedName>
</protein>
<accession>A0ABT0HEW7</accession>
<reference evidence="1 2" key="1">
    <citation type="submission" date="2022-04" db="EMBL/GenBank/DDBJ databases">
        <title>Spirosoma sp. strain RP8 genome sequencing and assembly.</title>
        <authorList>
            <person name="Jung Y."/>
        </authorList>
    </citation>
    <scope>NUCLEOTIDE SEQUENCE [LARGE SCALE GENOMIC DNA]</scope>
    <source>
        <strain evidence="1 2">RP8</strain>
    </source>
</reference>
<dbReference type="Proteomes" id="UP001202180">
    <property type="component" value="Unassembled WGS sequence"/>
</dbReference>
<gene>
    <name evidence="1" type="ORF">M0L20_00985</name>
</gene>
<proteinExistence type="predicted"/>
<organism evidence="1 2">
    <name type="scientific">Spirosoma liriopis</name>
    <dbReference type="NCBI Taxonomy" id="2937440"/>
    <lineage>
        <taxon>Bacteria</taxon>
        <taxon>Pseudomonadati</taxon>
        <taxon>Bacteroidota</taxon>
        <taxon>Cytophagia</taxon>
        <taxon>Cytophagales</taxon>
        <taxon>Cytophagaceae</taxon>
        <taxon>Spirosoma</taxon>
    </lineage>
</organism>
<dbReference type="EMBL" id="JALPRF010000001">
    <property type="protein sequence ID" value="MCK8490402.1"/>
    <property type="molecule type" value="Genomic_DNA"/>
</dbReference>
<dbReference type="SUPFAM" id="SSF50956">
    <property type="entry name" value="Thermostable phytase (3-phytase)"/>
    <property type="match status" value="1"/>
</dbReference>
<evidence type="ECO:0000313" key="2">
    <source>
        <dbReference type="Proteomes" id="UP001202180"/>
    </source>
</evidence>
<comment type="caution">
    <text evidence="1">The sequence shown here is derived from an EMBL/GenBank/DDBJ whole genome shotgun (WGS) entry which is preliminary data.</text>
</comment>
<evidence type="ECO:0000313" key="1">
    <source>
        <dbReference type="EMBL" id="MCK8490402.1"/>
    </source>
</evidence>
<sequence length="292" mass="32288">MRLCLIGCLFFVVVACKLEIPETDRTQFSTEPTVASVPIGQIDTVSGLADSRSQPGNLWAIQAKDTAASLTMLGHDGQIEGQLKVPKFSNRDWEDLAIGPGPNPGTTYLYIGDIGDQDRQYGISQVYRLPEPSTLKTEITQIERINFRYPDGPQDARAMFVDPLTNDIYIIANRQPNVHLYRLAYPQNINEITLAEAYGELPISPVVSGASISPDGREIVVRTYGQVFYWKRAVGQAVADVMQKSNSRGAPLLPEPKGEAICFDKDGEGYFTLSQRASATSVNLYYYKKIAQ</sequence>
<dbReference type="RefSeq" id="WP_248475242.1">
    <property type="nucleotide sequence ID" value="NZ_JALPRF010000001.1"/>
</dbReference>
<dbReference type="PROSITE" id="PS51257">
    <property type="entry name" value="PROKAR_LIPOPROTEIN"/>
    <property type="match status" value="1"/>
</dbReference>